<evidence type="ECO:0000313" key="2">
    <source>
        <dbReference type="EMBL" id="KAJ8035309.1"/>
    </source>
</evidence>
<evidence type="ECO:0000256" key="1">
    <source>
        <dbReference type="SAM" id="Phobius"/>
    </source>
</evidence>
<reference evidence="2" key="1">
    <citation type="submission" date="2021-10" db="EMBL/GenBank/DDBJ databases">
        <title>Tropical sea cucumber genome reveals ecological adaptation and Cuvierian tubules defense mechanism.</title>
        <authorList>
            <person name="Chen T."/>
        </authorList>
    </citation>
    <scope>NUCLEOTIDE SEQUENCE</scope>
    <source>
        <strain evidence="2">Nanhai2018</strain>
        <tissue evidence="2">Muscle</tissue>
    </source>
</reference>
<dbReference type="AlphaFoldDB" id="A0A9Q1H6T6"/>
<protein>
    <submittedName>
        <fullName evidence="2">Uncharacterized protein</fullName>
    </submittedName>
</protein>
<accession>A0A9Q1H6T6</accession>
<comment type="caution">
    <text evidence="2">The sequence shown here is derived from an EMBL/GenBank/DDBJ whole genome shotgun (WGS) entry which is preliminary data.</text>
</comment>
<keyword evidence="1" id="KW-0472">Membrane</keyword>
<keyword evidence="1" id="KW-0812">Transmembrane</keyword>
<sequence>MILNRRIFTLTGTRSFVVYKSDYNNKVFFLQKCVMHSKTVYLLFAFVVAIAAVAAYTNDASGKTAIEKLDNLQNDVLSEINQSSKRNMDRATFFEACPDSHCICAYTEKGGDVLYEKCDL</sequence>
<name>A0A9Q1H6T6_HOLLE</name>
<gene>
    <name evidence="2" type="ORF">HOLleu_22490</name>
</gene>
<organism evidence="2 3">
    <name type="scientific">Holothuria leucospilota</name>
    <name type="common">Black long sea cucumber</name>
    <name type="synonym">Mertensiothuria leucospilota</name>
    <dbReference type="NCBI Taxonomy" id="206669"/>
    <lineage>
        <taxon>Eukaryota</taxon>
        <taxon>Metazoa</taxon>
        <taxon>Echinodermata</taxon>
        <taxon>Eleutherozoa</taxon>
        <taxon>Echinozoa</taxon>
        <taxon>Holothuroidea</taxon>
        <taxon>Aspidochirotacea</taxon>
        <taxon>Aspidochirotida</taxon>
        <taxon>Holothuriidae</taxon>
        <taxon>Holothuria</taxon>
    </lineage>
</organism>
<dbReference type="Proteomes" id="UP001152320">
    <property type="component" value="Chromosome 10"/>
</dbReference>
<proteinExistence type="predicted"/>
<evidence type="ECO:0000313" key="3">
    <source>
        <dbReference type="Proteomes" id="UP001152320"/>
    </source>
</evidence>
<keyword evidence="1" id="KW-1133">Transmembrane helix</keyword>
<feature type="transmembrane region" description="Helical" evidence="1">
    <location>
        <begin position="39"/>
        <end position="57"/>
    </location>
</feature>
<keyword evidence="3" id="KW-1185">Reference proteome</keyword>
<dbReference type="EMBL" id="JAIZAY010000010">
    <property type="protein sequence ID" value="KAJ8035309.1"/>
    <property type="molecule type" value="Genomic_DNA"/>
</dbReference>